<keyword evidence="8 13" id="KW-0457">Lysine biosynthesis</keyword>
<evidence type="ECO:0000259" key="15">
    <source>
        <dbReference type="Pfam" id="PF05173"/>
    </source>
</evidence>
<comment type="caution">
    <text evidence="13">Was originally thought to be a dihydrodipicolinate reductase (DHDPR), catalyzing the conversion of dihydrodipicolinate to tetrahydrodipicolinate. However, it was shown in E.coli that the substrate of the enzymatic reaction is not dihydrodipicolinate (DHDP) but in fact (2S,4S)-4-hydroxy-2,3,4,5-tetrahydrodipicolinic acid (HTPA), the product released by the DapA-catalyzed reaction.</text>
</comment>
<dbReference type="InterPro" id="IPR022664">
    <property type="entry name" value="DapB_N_CS"/>
</dbReference>
<evidence type="ECO:0000256" key="9">
    <source>
        <dbReference type="ARBA" id="ARBA00037922"/>
    </source>
</evidence>
<proteinExistence type="inferred from homology"/>
<comment type="catalytic activity">
    <reaction evidence="11 13">
        <text>(S)-2,3,4,5-tetrahydrodipicolinate + NADP(+) + H2O = (2S,4S)-4-hydroxy-2,3,4,5-tetrahydrodipicolinate + NADPH + H(+)</text>
        <dbReference type="Rhea" id="RHEA:35331"/>
        <dbReference type="ChEBI" id="CHEBI:15377"/>
        <dbReference type="ChEBI" id="CHEBI:15378"/>
        <dbReference type="ChEBI" id="CHEBI:16845"/>
        <dbReference type="ChEBI" id="CHEBI:57783"/>
        <dbReference type="ChEBI" id="CHEBI:58349"/>
        <dbReference type="ChEBI" id="CHEBI:67139"/>
        <dbReference type="EC" id="1.17.1.8"/>
    </reaction>
</comment>
<dbReference type="SUPFAM" id="SSF51735">
    <property type="entry name" value="NAD(P)-binding Rossmann-fold domains"/>
    <property type="match status" value="1"/>
</dbReference>
<dbReference type="FunFam" id="3.30.360.10:FF:000004">
    <property type="entry name" value="4-hydroxy-tetrahydrodipicolinate reductase"/>
    <property type="match status" value="1"/>
</dbReference>
<feature type="active site" description="Proton donor/acceptor" evidence="13">
    <location>
        <position position="157"/>
    </location>
</feature>
<comment type="subcellular location">
    <subcellularLocation>
        <location evidence="13">Cytoplasm</location>
    </subcellularLocation>
</comment>
<keyword evidence="5 13" id="KW-0220">Diaminopimelate biosynthesis</keyword>
<dbReference type="GO" id="GO:0016726">
    <property type="term" value="F:oxidoreductase activity, acting on CH or CH2 groups, NAD or NADP as acceptor"/>
    <property type="evidence" value="ECO:0007669"/>
    <property type="project" value="UniProtKB-UniRule"/>
</dbReference>
<dbReference type="OrthoDB" id="9790352at2"/>
<evidence type="ECO:0000256" key="11">
    <source>
        <dbReference type="ARBA" id="ARBA00049080"/>
    </source>
</evidence>
<dbReference type="PANTHER" id="PTHR20836">
    <property type="entry name" value="DIHYDRODIPICOLINATE REDUCTASE"/>
    <property type="match status" value="1"/>
</dbReference>
<dbReference type="GO" id="GO:0005829">
    <property type="term" value="C:cytosol"/>
    <property type="evidence" value="ECO:0007669"/>
    <property type="project" value="TreeGrafter"/>
</dbReference>
<evidence type="ECO:0000256" key="10">
    <source>
        <dbReference type="ARBA" id="ARBA00038983"/>
    </source>
</evidence>
<dbReference type="GO" id="GO:0019877">
    <property type="term" value="P:diaminopimelate biosynthetic process"/>
    <property type="evidence" value="ECO:0007669"/>
    <property type="project" value="UniProtKB-UniRule"/>
</dbReference>
<dbReference type="PANTHER" id="PTHR20836:SF0">
    <property type="entry name" value="4-HYDROXY-TETRAHYDRODIPICOLINATE REDUCTASE 1, CHLOROPLASTIC-RELATED"/>
    <property type="match status" value="1"/>
</dbReference>
<comment type="function">
    <text evidence="13">Catalyzes the conversion of 4-hydroxy-tetrahydrodipicolinate (HTPA) to tetrahydrodipicolinate.</text>
</comment>
<feature type="binding site" evidence="13">
    <location>
        <position position="42"/>
    </location>
    <ligand>
        <name>NADP(+)</name>
        <dbReference type="ChEBI" id="CHEBI:58349"/>
    </ligand>
</feature>
<dbReference type="Pfam" id="PF05173">
    <property type="entry name" value="DapB_C"/>
    <property type="match status" value="1"/>
</dbReference>
<dbReference type="InterPro" id="IPR036291">
    <property type="entry name" value="NAD(P)-bd_dom_sf"/>
</dbReference>
<comment type="subunit">
    <text evidence="13">Homotetramer.</text>
</comment>
<feature type="binding site" evidence="13">
    <location>
        <position position="158"/>
    </location>
    <ligand>
        <name>(S)-2,3,4,5-tetrahydrodipicolinate</name>
        <dbReference type="ChEBI" id="CHEBI:16845"/>
    </ligand>
</feature>
<dbReference type="GO" id="GO:0008839">
    <property type="term" value="F:4-hydroxy-tetrahydrodipicolinate reductase"/>
    <property type="evidence" value="ECO:0007669"/>
    <property type="project" value="UniProtKB-UniRule"/>
</dbReference>
<dbReference type="Gene3D" id="3.30.360.10">
    <property type="entry name" value="Dihydrodipicolinate Reductase, domain 2"/>
    <property type="match status" value="1"/>
</dbReference>
<protein>
    <recommendedName>
        <fullName evidence="10 13">4-hydroxy-tetrahydrodipicolinate reductase</fullName>
        <shortName evidence="13">HTPA reductase</shortName>
        <ecNumber evidence="10 13">1.17.1.8</ecNumber>
    </recommendedName>
</protein>
<evidence type="ECO:0000256" key="6">
    <source>
        <dbReference type="ARBA" id="ARBA00023002"/>
    </source>
</evidence>
<keyword evidence="3 13" id="KW-0028">Amino-acid biosynthesis</keyword>
<evidence type="ECO:0000256" key="5">
    <source>
        <dbReference type="ARBA" id="ARBA00022915"/>
    </source>
</evidence>
<feature type="binding site" evidence="13">
    <location>
        <begin position="11"/>
        <end position="16"/>
    </location>
    <ligand>
        <name>NAD(+)</name>
        <dbReference type="ChEBI" id="CHEBI:57540"/>
    </ligand>
</feature>
<comment type="caution">
    <text evidence="16">The sequence shown here is derived from an EMBL/GenBank/DDBJ whole genome shotgun (WGS) entry which is preliminary data.</text>
</comment>
<feature type="binding site" evidence="13">
    <location>
        <begin position="124"/>
        <end position="127"/>
    </location>
    <ligand>
        <name>NAD(+)</name>
        <dbReference type="ChEBI" id="CHEBI:57540"/>
    </ligand>
</feature>
<dbReference type="PIRSF" id="PIRSF000161">
    <property type="entry name" value="DHPR"/>
    <property type="match status" value="1"/>
</dbReference>
<comment type="caution">
    <text evidence="13">Lacks conserved residue(s) required for the propagation of feature annotation.</text>
</comment>
<dbReference type="PROSITE" id="PS01298">
    <property type="entry name" value="DAPB"/>
    <property type="match status" value="1"/>
</dbReference>
<dbReference type="CDD" id="cd02274">
    <property type="entry name" value="DHDPR_N"/>
    <property type="match status" value="1"/>
</dbReference>
<dbReference type="GO" id="GO:0050661">
    <property type="term" value="F:NADP binding"/>
    <property type="evidence" value="ECO:0007669"/>
    <property type="project" value="UniProtKB-UniRule"/>
</dbReference>
<keyword evidence="17" id="KW-1185">Reference proteome</keyword>
<feature type="binding site" evidence="13">
    <location>
        <begin position="167"/>
        <end position="168"/>
    </location>
    <ligand>
        <name>(S)-2,3,4,5-tetrahydrodipicolinate</name>
        <dbReference type="ChEBI" id="CHEBI:16845"/>
    </ligand>
</feature>
<evidence type="ECO:0000313" key="17">
    <source>
        <dbReference type="Proteomes" id="UP000288405"/>
    </source>
</evidence>
<organism evidence="16 17">
    <name type="scientific">Aliidiomarina sanyensis</name>
    <dbReference type="NCBI Taxonomy" id="1249555"/>
    <lineage>
        <taxon>Bacteria</taxon>
        <taxon>Pseudomonadati</taxon>
        <taxon>Pseudomonadota</taxon>
        <taxon>Gammaproteobacteria</taxon>
        <taxon>Alteromonadales</taxon>
        <taxon>Idiomarinaceae</taxon>
        <taxon>Aliidiomarina</taxon>
    </lineage>
</organism>
<dbReference type="SUPFAM" id="SSF55347">
    <property type="entry name" value="Glyceraldehyde-3-phosphate dehydrogenase-like, C-terminal domain"/>
    <property type="match status" value="1"/>
</dbReference>
<evidence type="ECO:0000256" key="13">
    <source>
        <dbReference type="HAMAP-Rule" id="MF_00102"/>
    </source>
</evidence>
<dbReference type="HAMAP" id="MF_00102">
    <property type="entry name" value="DapB"/>
    <property type="match status" value="1"/>
</dbReference>
<sequence>MTTKIKVGLVGATGRMGKEVVTLLQAHDSAALSFAWTHADSRHLAQDSGILANGKENKILVSASTEAWSQADVIIDFGLTDGLEERFKDYRAAGRPVVLCVTGLSALQQQQMTELARHIPLLYAANTSVGINLLSALTEKAARVLGRTADIEILEAHHTRKLDAPSGTALLLGEAAARGRGQRLADVAEMNRNAPEHRYEQGSIGFATLRGGDIVGEHTVYLMVGGERLELTHRVAKRSTFAEGAVRAACWLAEQKTAGFYTMKDALGLDA</sequence>
<comment type="pathway">
    <text evidence="9 13">Amino-acid biosynthesis; L-lysine biosynthesis via DAP pathway; (S)-tetrahydrodipicolinate from L-aspartate: step 4/4.</text>
</comment>
<feature type="binding site" evidence="13">
    <location>
        <begin position="100"/>
        <end position="102"/>
    </location>
    <ligand>
        <name>NAD(+)</name>
        <dbReference type="ChEBI" id="CHEBI:57540"/>
    </ligand>
</feature>
<dbReference type="AlphaFoldDB" id="A0A432WEV6"/>
<dbReference type="InterPro" id="IPR023940">
    <property type="entry name" value="DHDPR_bac"/>
</dbReference>
<keyword evidence="6 13" id="KW-0560">Oxidoreductase</keyword>
<keyword evidence="2 13" id="KW-0963">Cytoplasm</keyword>
<feature type="domain" description="Dihydrodipicolinate reductase N-terminal" evidence="14">
    <location>
        <begin position="5"/>
        <end position="126"/>
    </location>
</feature>
<dbReference type="GO" id="GO:0051287">
    <property type="term" value="F:NAD binding"/>
    <property type="evidence" value="ECO:0007669"/>
    <property type="project" value="UniProtKB-UniRule"/>
</dbReference>
<dbReference type="GO" id="GO:0009089">
    <property type="term" value="P:lysine biosynthetic process via diaminopimelate"/>
    <property type="evidence" value="ECO:0007669"/>
    <property type="project" value="UniProtKB-UniRule"/>
</dbReference>
<comment type="catalytic activity">
    <reaction evidence="12 13">
        <text>(S)-2,3,4,5-tetrahydrodipicolinate + NAD(+) + H2O = (2S,4S)-4-hydroxy-2,3,4,5-tetrahydrodipicolinate + NADH + H(+)</text>
        <dbReference type="Rhea" id="RHEA:35323"/>
        <dbReference type="ChEBI" id="CHEBI:15377"/>
        <dbReference type="ChEBI" id="CHEBI:15378"/>
        <dbReference type="ChEBI" id="CHEBI:16845"/>
        <dbReference type="ChEBI" id="CHEBI:57540"/>
        <dbReference type="ChEBI" id="CHEBI:57945"/>
        <dbReference type="ChEBI" id="CHEBI:67139"/>
        <dbReference type="EC" id="1.17.1.8"/>
    </reaction>
</comment>
<dbReference type="UniPathway" id="UPA00034">
    <property type="reaction ID" value="UER00018"/>
</dbReference>
<accession>A0A432WEV6</accession>
<dbReference type="InterPro" id="IPR000846">
    <property type="entry name" value="DapB_N"/>
</dbReference>
<dbReference type="Pfam" id="PF01113">
    <property type="entry name" value="DapB_N"/>
    <property type="match status" value="1"/>
</dbReference>
<feature type="active site" description="Proton donor" evidence="13">
    <location>
        <position position="161"/>
    </location>
</feature>
<name>A0A432WEV6_9GAMM</name>
<dbReference type="EMBL" id="PIPM01000008">
    <property type="protein sequence ID" value="RUO31411.1"/>
    <property type="molecule type" value="Genomic_DNA"/>
</dbReference>
<evidence type="ECO:0000256" key="8">
    <source>
        <dbReference type="ARBA" id="ARBA00023154"/>
    </source>
</evidence>
<dbReference type="NCBIfam" id="TIGR00036">
    <property type="entry name" value="dapB"/>
    <property type="match status" value="1"/>
</dbReference>
<evidence type="ECO:0000256" key="7">
    <source>
        <dbReference type="ARBA" id="ARBA00023027"/>
    </source>
</evidence>
<evidence type="ECO:0000256" key="1">
    <source>
        <dbReference type="ARBA" id="ARBA00006642"/>
    </source>
</evidence>
<dbReference type="Gene3D" id="3.40.50.720">
    <property type="entry name" value="NAD(P)-binding Rossmann-like Domain"/>
    <property type="match status" value="1"/>
</dbReference>
<gene>
    <name evidence="13" type="primary">dapB</name>
    <name evidence="16" type="ORF">CWE11_08750</name>
</gene>
<dbReference type="Proteomes" id="UP000288405">
    <property type="component" value="Unassembled WGS sequence"/>
</dbReference>
<dbReference type="EC" id="1.17.1.8" evidence="10 13"/>
<feature type="domain" description="Dihydrodipicolinate reductase C-terminal" evidence="15">
    <location>
        <begin position="130"/>
        <end position="267"/>
    </location>
</feature>
<keyword evidence="4 13" id="KW-0521">NADP</keyword>
<evidence type="ECO:0000256" key="2">
    <source>
        <dbReference type="ARBA" id="ARBA00022490"/>
    </source>
</evidence>
<reference evidence="16 17" key="1">
    <citation type="journal article" date="2011" name="Front. Microbiol.">
        <title>Genomic signatures of strain selection and enhancement in Bacillus atrophaeus var. globigii, a historical biowarfare simulant.</title>
        <authorList>
            <person name="Gibbons H.S."/>
            <person name="Broomall S.M."/>
            <person name="McNew L.A."/>
            <person name="Daligault H."/>
            <person name="Chapman C."/>
            <person name="Bruce D."/>
            <person name="Karavis M."/>
            <person name="Krepps M."/>
            <person name="McGregor P.A."/>
            <person name="Hong C."/>
            <person name="Park K.H."/>
            <person name="Akmal A."/>
            <person name="Feldman A."/>
            <person name="Lin J.S."/>
            <person name="Chang W.E."/>
            <person name="Higgs B.W."/>
            <person name="Demirev P."/>
            <person name="Lindquist J."/>
            <person name="Liem A."/>
            <person name="Fochler E."/>
            <person name="Read T.D."/>
            <person name="Tapia R."/>
            <person name="Johnson S."/>
            <person name="Bishop-Lilly K.A."/>
            <person name="Detter C."/>
            <person name="Han C."/>
            <person name="Sozhamannan S."/>
            <person name="Rosenzweig C.N."/>
            <person name="Skowronski E.W."/>
        </authorList>
    </citation>
    <scope>NUCLEOTIDE SEQUENCE [LARGE SCALE GENOMIC DNA]</scope>
    <source>
        <strain evidence="16 17">GYP-17</strain>
    </source>
</reference>
<keyword evidence="7 13" id="KW-0520">NAD</keyword>
<evidence type="ECO:0000256" key="12">
    <source>
        <dbReference type="ARBA" id="ARBA00049396"/>
    </source>
</evidence>
<evidence type="ECO:0000256" key="3">
    <source>
        <dbReference type="ARBA" id="ARBA00022605"/>
    </source>
</evidence>
<evidence type="ECO:0000313" key="16">
    <source>
        <dbReference type="EMBL" id="RUO31411.1"/>
    </source>
</evidence>
<dbReference type="RefSeq" id="WP_126777232.1">
    <property type="nucleotide sequence ID" value="NZ_PIPM01000008.1"/>
</dbReference>
<comment type="similarity">
    <text evidence="1 13">Belongs to the DapB family.</text>
</comment>
<dbReference type="InterPro" id="IPR022663">
    <property type="entry name" value="DapB_C"/>
</dbReference>
<evidence type="ECO:0000259" key="14">
    <source>
        <dbReference type="Pfam" id="PF01113"/>
    </source>
</evidence>
<evidence type="ECO:0000256" key="4">
    <source>
        <dbReference type="ARBA" id="ARBA00022857"/>
    </source>
</evidence>